<evidence type="ECO:0000313" key="1">
    <source>
        <dbReference type="EMBL" id="MBO1323521.1"/>
    </source>
</evidence>
<name>A0A8J7QD41_9BACT</name>
<reference evidence="1" key="1">
    <citation type="submission" date="2021-03" db="EMBL/GenBank/DDBJ databases">
        <authorList>
            <person name="Wang G."/>
        </authorList>
    </citation>
    <scope>NUCLEOTIDE SEQUENCE</scope>
    <source>
        <strain evidence="1">KCTC 12899</strain>
    </source>
</reference>
<dbReference type="Proteomes" id="UP000664417">
    <property type="component" value="Unassembled WGS sequence"/>
</dbReference>
<sequence length="163" mass="18923">MCLLIVEFLINYSELQRISCLALLRTAEEIRIAPGEEIHFSNIIYFDQSRNKFDSFSEFEKKSDPILFPWRLPKETMPIGFCADKILGQKTGATSVCPTYYQITASSVSRNKDRFYLLTTVTYHLTGPECESYYDPRGPVVLIGYLDYSTYTLSFETVWFTER</sequence>
<keyword evidence="2" id="KW-1185">Reference proteome</keyword>
<organism evidence="1 2">
    <name type="scientific">Acanthopleuribacter pedis</name>
    <dbReference type="NCBI Taxonomy" id="442870"/>
    <lineage>
        <taxon>Bacteria</taxon>
        <taxon>Pseudomonadati</taxon>
        <taxon>Acidobacteriota</taxon>
        <taxon>Holophagae</taxon>
        <taxon>Acanthopleuribacterales</taxon>
        <taxon>Acanthopleuribacteraceae</taxon>
        <taxon>Acanthopleuribacter</taxon>
    </lineage>
</organism>
<protein>
    <submittedName>
        <fullName evidence="1">Uncharacterized protein</fullName>
    </submittedName>
</protein>
<accession>A0A8J7QD41</accession>
<gene>
    <name evidence="1" type="ORF">J3U88_33960</name>
</gene>
<dbReference type="RefSeq" id="WP_207863671.1">
    <property type="nucleotide sequence ID" value="NZ_JAFREP010000090.1"/>
</dbReference>
<dbReference type="EMBL" id="JAFREP010000090">
    <property type="protein sequence ID" value="MBO1323521.1"/>
    <property type="molecule type" value="Genomic_DNA"/>
</dbReference>
<evidence type="ECO:0000313" key="2">
    <source>
        <dbReference type="Proteomes" id="UP000664417"/>
    </source>
</evidence>
<proteinExistence type="predicted"/>
<dbReference type="AlphaFoldDB" id="A0A8J7QD41"/>
<comment type="caution">
    <text evidence="1">The sequence shown here is derived from an EMBL/GenBank/DDBJ whole genome shotgun (WGS) entry which is preliminary data.</text>
</comment>